<comment type="caution">
    <text evidence="14">Lacks conserved residue(s) required for the propagation of feature annotation.</text>
</comment>
<keyword evidence="7 14" id="KW-0808">Transferase</keyword>
<dbReference type="InterPro" id="IPR007197">
    <property type="entry name" value="rSAM"/>
</dbReference>
<evidence type="ECO:0000256" key="13">
    <source>
        <dbReference type="ARBA" id="ARBA00023157"/>
    </source>
</evidence>
<dbReference type="InterPro" id="IPR027492">
    <property type="entry name" value="RNA_MTrfase_RlmN"/>
</dbReference>
<evidence type="ECO:0000256" key="7">
    <source>
        <dbReference type="ARBA" id="ARBA00022679"/>
    </source>
</evidence>
<dbReference type="EMBL" id="CP145316">
    <property type="protein sequence ID" value="XAM19062.1"/>
    <property type="molecule type" value="Genomic_DNA"/>
</dbReference>
<evidence type="ECO:0000256" key="1">
    <source>
        <dbReference type="ARBA" id="ARBA00004496"/>
    </source>
</evidence>
<evidence type="ECO:0000256" key="9">
    <source>
        <dbReference type="ARBA" id="ARBA00022694"/>
    </source>
</evidence>
<keyword evidence="4 14" id="KW-0963">Cytoplasm</keyword>
<evidence type="ECO:0000256" key="6">
    <source>
        <dbReference type="ARBA" id="ARBA00022603"/>
    </source>
</evidence>
<dbReference type="RefSeq" id="WP_300446561.1">
    <property type="nucleotide sequence ID" value="NZ_CP145316.1"/>
</dbReference>
<comment type="catalytic activity">
    <reaction evidence="14">
        <text>adenosine(37) in tRNA + 2 reduced [2Fe-2S]-[ferredoxin] + 2 S-adenosyl-L-methionine = 2-methyladenosine(37) in tRNA + 5'-deoxyadenosine + L-methionine + 2 oxidized [2Fe-2S]-[ferredoxin] + S-adenosyl-L-homocysteine</text>
        <dbReference type="Rhea" id="RHEA:43332"/>
        <dbReference type="Rhea" id="RHEA-COMP:10000"/>
        <dbReference type="Rhea" id="RHEA-COMP:10001"/>
        <dbReference type="Rhea" id="RHEA-COMP:10162"/>
        <dbReference type="Rhea" id="RHEA-COMP:10485"/>
        <dbReference type="ChEBI" id="CHEBI:17319"/>
        <dbReference type="ChEBI" id="CHEBI:33737"/>
        <dbReference type="ChEBI" id="CHEBI:33738"/>
        <dbReference type="ChEBI" id="CHEBI:57844"/>
        <dbReference type="ChEBI" id="CHEBI:57856"/>
        <dbReference type="ChEBI" id="CHEBI:59789"/>
        <dbReference type="ChEBI" id="CHEBI:74411"/>
        <dbReference type="ChEBI" id="CHEBI:74497"/>
        <dbReference type="EC" id="2.1.1.192"/>
    </reaction>
</comment>
<evidence type="ECO:0000256" key="4">
    <source>
        <dbReference type="ARBA" id="ARBA00022490"/>
    </source>
</evidence>
<dbReference type="InterPro" id="IPR040072">
    <property type="entry name" value="Methyltransferase_A"/>
</dbReference>
<feature type="binding site" evidence="14">
    <location>
        <begin position="173"/>
        <end position="174"/>
    </location>
    <ligand>
        <name>S-adenosyl-L-methionine</name>
        <dbReference type="ChEBI" id="CHEBI:59789"/>
    </ligand>
</feature>
<dbReference type="Pfam" id="PF04055">
    <property type="entry name" value="Radical_SAM"/>
    <property type="match status" value="1"/>
</dbReference>
<dbReference type="EC" id="2.1.1.192" evidence="14"/>
<sequence length="362" mass="40926">MKSLDTNPSFYSYTLEELSALISPSFRAKQIYHWLYHRYENDIWRMDNISKVTQQFLQSHFALSQIQPIRVECSRDGSKKYLFATKDGHTFESVLIQMREKRKKGEVCESEKWTMCLSSQIGCKIGCVFCSTAKGGFVRNLDASEIVEQVVMMKRDNHIPAHKSVNIVYMGMGEPLDNLKNVAQAIKILSEPQGLSISARRQTISTSGIAPKIKALGELNLGVQLAISLHAVDDELRSKLMPINKAYNIADVLEQVRQFPIDTRKRVMFEYLMIKDVNDDIRSAKKLLSLLNGIKAKVNLILFNSHSGSAFERPQINDVKAFADFLVQRGLLCTIRESRGVDISAACGQLREKVAQENTNTT</sequence>
<dbReference type="NCBIfam" id="TIGR00048">
    <property type="entry name" value="rRNA_mod_RlmN"/>
    <property type="match status" value="1"/>
</dbReference>
<feature type="binding site" evidence="14">
    <location>
        <position position="304"/>
    </location>
    <ligand>
        <name>S-adenosyl-L-methionine</name>
        <dbReference type="ChEBI" id="CHEBI:59789"/>
    </ligand>
</feature>
<dbReference type="GO" id="GO:0032259">
    <property type="term" value="P:methylation"/>
    <property type="evidence" value="ECO:0007669"/>
    <property type="project" value="UniProtKB-KW"/>
</dbReference>
<evidence type="ECO:0000313" key="16">
    <source>
        <dbReference type="EMBL" id="XAM19062.1"/>
    </source>
</evidence>
<reference evidence="16 17" key="1">
    <citation type="submission" date="2024-02" db="EMBL/GenBank/DDBJ databases">
        <title>Genome and pathogenicity analysis of Helicobacter mastomyrinus isolated from mice.</title>
        <authorList>
            <person name="Zhu L."/>
        </authorList>
    </citation>
    <scope>NUCLEOTIDE SEQUENCE [LARGE SCALE GENOMIC DNA]</scope>
    <source>
        <strain evidence="16 17">Hm-17</strain>
    </source>
</reference>
<dbReference type="GO" id="GO:0008168">
    <property type="term" value="F:methyltransferase activity"/>
    <property type="evidence" value="ECO:0007669"/>
    <property type="project" value="UniProtKB-KW"/>
</dbReference>
<feature type="binding site" evidence="14">
    <location>
        <position position="123"/>
    </location>
    <ligand>
        <name>[4Fe-4S] cluster</name>
        <dbReference type="ChEBI" id="CHEBI:49883"/>
        <note>4Fe-4S-S-AdoMet</note>
    </ligand>
</feature>
<evidence type="ECO:0000259" key="15">
    <source>
        <dbReference type="PROSITE" id="PS51918"/>
    </source>
</evidence>
<dbReference type="SUPFAM" id="SSF102114">
    <property type="entry name" value="Radical SAM enzymes"/>
    <property type="match status" value="1"/>
</dbReference>
<feature type="binding site" evidence="14">
    <location>
        <position position="130"/>
    </location>
    <ligand>
        <name>[4Fe-4S] cluster</name>
        <dbReference type="ChEBI" id="CHEBI:49883"/>
        <note>4Fe-4S-S-AdoMet</note>
    </ligand>
</feature>
<feature type="domain" description="Radical SAM core" evidence="15">
    <location>
        <begin position="109"/>
        <end position="342"/>
    </location>
</feature>
<evidence type="ECO:0000313" key="17">
    <source>
        <dbReference type="Proteomes" id="UP001434737"/>
    </source>
</evidence>
<gene>
    <name evidence="14 16" type="primary">rlmN</name>
    <name evidence="16" type="ORF">V3I05_05145</name>
</gene>
<dbReference type="HAMAP" id="MF_01849">
    <property type="entry name" value="RNA_methyltr_RlmN"/>
    <property type="match status" value="1"/>
</dbReference>
<feature type="binding site" evidence="14">
    <location>
        <position position="205"/>
    </location>
    <ligand>
        <name>S-adenosyl-L-methionine</name>
        <dbReference type="ChEBI" id="CHEBI:59789"/>
    </ligand>
</feature>
<dbReference type="PANTHER" id="PTHR30544:SF5">
    <property type="entry name" value="RADICAL SAM CORE DOMAIN-CONTAINING PROTEIN"/>
    <property type="match status" value="1"/>
</dbReference>
<evidence type="ECO:0000256" key="8">
    <source>
        <dbReference type="ARBA" id="ARBA00022691"/>
    </source>
</evidence>
<evidence type="ECO:0000256" key="10">
    <source>
        <dbReference type="ARBA" id="ARBA00022723"/>
    </source>
</evidence>
<dbReference type="InterPro" id="IPR058240">
    <property type="entry name" value="rSAM_sf"/>
</dbReference>
<feature type="binding site" evidence="14">
    <location>
        <position position="127"/>
    </location>
    <ligand>
        <name>[4Fe-4S] cluster</name>
        <dbReference type="ChEBI" id="CHEBI:49883"/>
        <note>4Fe-4S-S-AdoMet</note>
    </ligand>
</feature>
<dbReference type="Proteomes" id="UP001434737">
    <property type="component" value="Chromosome"/>
</dbReference>
<keyword evidence="8 14" id="KW-0949">S-adenosyl-L-methionine</keyword>
<dbReference type="PROSITE" id="PS51918">
    <property type="entry name" value="RADICAL_SAM"/>
    <property type="match status" value="1"/>
</dbReference>
<keyword evidence="6 14" id="KW-0489">Methyltransferase</keyword>
<dbReference type="SFLD" id="SFLDS00029">
    <property type="entry name" value="Radical_SAM"/>
    <property type="match status" value="1"/>
</dbReference>
<accession>A0ABZ3F953</accession>
<keyword evidence="9 14" id="KW-0819">tRNA processing</keyword>
<evidence type="ECO:0000256" key="14">
    <source>
        <dbReference type="HAMAP-Rule" id="MF_01849"/>
    </source>
</evidence>
<dbReference type="InterPro" id="IPR004383">
    <property type="entry name" value="rRNA_lsu_MTrfase_RlmN/Cfr"/>
</dbReference>
<dbReference type="PANTHER" id="PTHR30544">
    <property type="entry name" value="23S RRNA METHYLTRANSFERASE"/>
    <property type="match status" value="1"/>
</dbReference>
<dbReference type="InterPro" id="IPR048641">
    <property type="entry name" value="RlmN_N"/>
</dbReference>
<dbReference type="InterPro" id="IPR013785">
    <property type="entry name" value="Aldolase_TIM"/>
</dbReference>
<keyword evidence="3 14" id="KW-0004">4Fe-4S</keyword>
<feature type="binding site" evidence="14">
    <location>
        <begin position="228"/>
        <end position="230"/>
    </location>
    <ligand>
        <name>S-adenosyl-L-methionine</name>
        <dbReference type="ChEBI" id="CHEBI:59789"/>
    </ligand>
</feature>
<name>A0ABZ3F953_9HELI</name>
<proteinExistence type="inferred from homology"/>
<evidence type="ECO:0000256" key="12">
    <source>
        <dbReference type="ARBA" id="ARBA00023014"/>
    </source>
</evidence>
<dbReference type="CDD" id="cd01335">
    <property type="entry name" value="Radical_SAM"/>
    <property type="match status" value="1"/>
</dbReference>
<evidence type="ECO:0000256" key="11">
    <source>
        <dbReference type="ARBA" id="ARBA00023004"/>
    </source>
</evidence>
<keyword evidence="12 14" id="KW-0411">Iron-sulfur</keyword>
<evidence type="ECO:0000256" key="2">
    <source>
        <dbReference type="ARBA" id="ARBA00007544"/>
    </source>
</evidence>
<feature type="active site" description="Proton acceptor" evidence="14">
    <location>
        <position position="92"/>
    </location>
</feature>
<keyword evidence="11 14" id="KW-0408">Iron</keyword>
<comment type="similarity">
    <text evidence="2 14">Belongs to the radical SAM superfamily. RlmN family.</text>
</comment>
<dbReference type="PIRSF" id="PIRSF006004">
    <property type="entry name" value="CHP00048"/>
    <property type="match status" value="1"/>
</dbReference>
<comment type="miscellaneous">
    <text evidence="14">Reaction proceeds by a ping-pong mechanism involving intermediate methylation of a conserved cysteine residue.</text>
</comment>
<dbReference type="Gene3D" id="1.10.150.530">
    <property type="match status" value="1"/>
</dbReference>
<evidence type="ECO:0000256" key="3">
    <source>
        <dbReference type="ARBA" id="ARBA00022485"/>
    </source>
</evidence>
<comment type="catalytic activity">
    <reaction evidence="14">
        <text>adenosine(2503) in 23S rRNA + 2 reduced [2Fe-2S]-[ferredoxin] + 2 S-adenosyl-L-methionine = 2-methyladenosine(2503) in 23S rRNA + 5'-deoxyadenosine + L-methionine + 2 oxidized [2Fe-2S]-[ferredoxin] + S-adenosyl-L-homocysteine</text>
        <dbReference type="Rhea" id="RHEA:42916"/>
        <dbReference type="Rhea" id="RHEA-COMP:10000"/>
        <dbReference type="Rhea" id="RHEA-COMP:10001"/>
        <dbReference type="Rhea" id="RHEA-COMP:10152"/>
        <dbReference type="Rhea" id="RHEA-COMP:10282"/>
        <dbReference type="ChEBI" id="CHEBI:17319"/>
        <dbReference type="ChEBI" id="CHEBI:33737"/>
        <dbReference type="ChEBI" id="CHEBI:33738"/>
        <dbReference type="ChEBI" id="CHEBI:57844"/>
        <dbReference type="ChEBI" id="CHEBI:57856"/>
        <dbReference type="ChEBI" id="CHEBI:59789"/>
        <dbReference type="ChEBI" id="CHEBI:74411"/>
        <dbReference type="ChEBI" id="CHEBI:74497"/>
        <dbReference type="EC" id="2.1.1.192"/>
    </reaction>
</comment>
<protein>
    <recommendedName>
        <fullName evidence="14">Probable dual-specificity RNA methyltransferase RlmN</fullName>
        <ecNumber evidence="14">2.1.1.192</ecNumber>
    </recommendedName>
    <alternativeName>
        <fullName evidence="14">23S rRNA (adenine(2503)-C(2))-methyltransferase</fullName>
    </alternativeName>
    <alternativeName>
        <fullName evidence="14">23S rRNA m2A2503 methyltransferase</fullName>
    </alternativeName>
    <alternativeName>
        <fullName evidence="14">Ribosomal RNA large subunit methyltransferase N</fullName>
    </alternativeName>
    <alternativeName>
        <fullName evidence="14">tRNA (adenine(37)-C(2))-methyltransferase</fullName>
    </alternativeName>
    <alternativeName>
        <fullName evidence="14">tRNA m2A37 methyltransferase</fullName>
    </alternativeName>
</protein>
<keyword evidence="17" id="KW-1185">Reference proteome</keyword>
<dbReference type="SFLD" id="SFLDF00275">
    <property type="entry name" value="adenosine_C2_methyltransferase"/>
    <property type="match status" value="1"/>
</dbReference>
<dbReference type="SFLD" id="SFLDG01062">
    <property type="entry name" value="methyltransferase_(Class_A)"/>
    <property type="match status" value="1"/>
</dbReference>
<comment type="cofactor">
    <cofactor evidence="14">
        <name>[4Fe-4S] cluster</name>
        <dbReference type="ChEBI" id="CHEBI:49883"/>
    </cofactor>
    <text evidence="14">Binds 1 [4Fe-4S] cluster. The cluster is coordinated with 3 cysteines and an exchangeable S-adenosyl-L-methionine.</text>
</comment>
<comment type="function">
    <text evidence="14">Specifically methylates position 2 of adenine 2503 in 23S rRNA and position 2 of adenine 37 in tRNAs.</text>
</comment>
<feature type="active site" description="S-methylcysteine intermediate" evidence="14">
    <location>
        <position position="347"/>
    </location>
</feature>
<evidence type="ECO:0000256" key="5">
    <source>
        <dbReference type="ARBA" id="ARBA00022552"/>
    </source>
</evidence>
<dbReference type="Pfam" id="PF21016">
    <property type="entry name" value="RlmN_N"/>
    <property type="match status" value="1"/>
</dbReference>
<organism evidence="16 17">
    <name type="scientific">Helicobacter mastomyrinus</name>
    <dbReference type="NCBI Taxonomy" id="287948"/>
    <lineage>
        <taxon>Bacteria</taxon>
        <taxon>Pseudomonadati</taxon>
        <taxon>Campylobacterota</taxon>
        <taxon>Epsilonproteobacteria</taxon>
        <taxon>Campylobacterales</taxon>
        <taxon>Helicobacteraceae</taxon>
        <taxon>Helicobacter</taxon>
    </lineage>
</organism>
<keyword evidence="13 14" id="KW-1015">Disulfide bond</keyword>
<keyword evidence="5 14" id="KW-0698">rRNA processing</keyword>
<dbReference type="Gene3D" id="3.20.20.70">
    <property type="entry name" value="Aldolase class I"/>
    <property type="match status" value="1"/>
</dbReference>
<keyword evidence="10 14" id="KW-0479">Metal-binding</keyword>
<comment type="subcellular location">
    <subcellularLocation>
        <location evidence="1 14">Cytoplasm</location>
    </subcellularLocation>
</comment>